<name>A0A1X7S8E3_ZYMT9</name>
<evidence type="ECO:0000256" key="10">
    <source>
        <dbReference type="ARBA" id="ARBA00038654"/>
    </source>
</evidence>
<dbReference type="InterPro" id="IPR013719">
    <property type="entry name" value="RTT106/SPT16-like_middle_dom"/>
</dbReference>
<evidence type="ECO:0000256" key="3">
    <source>
        <dbReference type="ARBA" id="ARBA00006159"/>
    </source>
</evidence>
<dbReference type="GO" id="GO:0031491">
    <property type="term" value="F:nucleosome binding"/>
    <property type="evidence" value="ECO:0007669"/>
    <property type="project" value="TreeGrafter"/>
</dbReference>
<keyword evidence="14" id="KW-1185">Reference proteome</keyword>
<keyword evidence="5" id="KW-0805">Transcription regulation</keyword>
<protein>
    <recommendedName>
        <fullName evidence="12">Histone chaperone RTT106/FACT complex subunit SPT16-like middle domain-containing protein</fullName>
    </recommendedName>
</protein>
<feature type="region of interest" description="Disordered" evidence="11">
    <location>
        <begin position="347"/>
        <end position="408"/>
    </location>
</feature>
<comment type="function">
    <text evidence="9">Histones H3 and H4 chaperone involved in the nucleosome formation and heterochromatin silencing. Required for the deposition of H3K56ac-carrying H3-H4 complex onto newly-replicated DNA. Plays a role in the transcriptional regulation of the cell-cycle dependent histone genes by creating a repressive structure at the core histone gene promoter.</text>
</comment>
<dbReference type="InterPro" id="IPR011993">
    <property type="entry name" value="PH-like_dom_sf"/>
</dbReference>
<accession>A0A1X7S8E3</accession>
<evidence type="ECO:0000256" key="8">
    <source>
        <dbReference type="ARBA" id="ARBA00023242"/>
    </source>
</evidence>
<dbReference type="PANTHER" id="PTHR45849">
    <property type="entry name" value="FACT COMPLEX SUBUNIT SSRP1"/>
    <property type="match status" value="1"/>
</dbReference>
<feature type="region of interest" description="Disordered" evidence="11">
    <location>
        <begin position="49"/>
        <end position="71"/>
    </location>
</feature>
<keyword evidence="8" id="KW-0539">Nucleus</keyword>
<proteinExistence type="inferred from homology"/>
<feature type="domain" description="Histone chaperone RTT106/FACT complex subunit SPT16-like middle" evidence="12">
    <location>
        <begin position="236"/>
        <end position="330"/>
    </location>
</feature>
<evidence type="ECO:0000256" key="7">
    <source>
        <dbReference type="ARBA" id="ARBA00023163"/>
    </source>
</evidence>
<dbReference type="PANTHER" id="PTHR45849:SF3">
    <property type="entry name" value="HISTONE CHAPERONE RTT106"/>
    <property type="match status" value="1"/>
</dbReference>
<dbReference type="GO" id="GO:0003677">
    <property type="term" value="F:DNA binding"/>
    <property type="evidence" value="ECO:0007669"/>
    <property type="project" value="UniProtKB-KW"/>
</dbReference>
<dbReference type="Gene3D" id="2.30.29.30">
    <property type="entry name" value="Pleckstrin-homology domain (PH domain)/Phosphotyrosine-binding domain (PTB)"/>
    <property type="match status" value="1"/>
</dbReference>
<comment type="subcellular location">
    <subcellularLocation>
        <location evidence="2">Chromosome</location>
    </subcellularLocation>
    <subcellularLocation>
        <location evidence="1">Nucleus</location>
    </subcellularLocation>
</comment>
<organism evidence="13 14">
    <name type="scientific">Zymoseptoria tritici (strain ST99CH_3D7)</name>
    <dbReference type="NCBI Taxonomy" id="1276538"/>
    <lineage>
        <taxon>Eukaryota</taxon>
        <taxon>Fungi</taxon>
        <taxon>Dikarya</taxon>
        <taxon>Ascomycota</taxon>
        <taxon>Pezizomycotina</taxon>
        <taxon>Dothideomycetes</taxon>
        <taxon>Dothideomycetidae</taxon>
        <taxon>Mycosphaerellales</taxon>
        <taxon>Mycosphaerellaceae</taxon>
        <taxon>Zymoseptoria</taxon>
    </lineage>
</organism>
<comment type="similarity">
    <text evidence="3">Belongs to the RTT106 family.</text>
</comment>
<feature type="compositionally biased region" description="Acidic residues" evidence="11">
    <location>
        <begin position="375"/>
        <end position="407"/>
    </location>
</feature>
<evidence type="ECO:0000256" key="1">
    <source>
        <dbReference type="ARBA" id="ARBA00004123"/>
    </source>
</evidence>
<dbReference type="SMART" id="SM01287">
    <property type="entry name" value="Rtt106"/>
    <property type="match status" value="1"/>
</dbReference>
<keyword evidence="4" id="KW-0158">Chromosome</keyword>
<evidence type="ECO:0000256" key="11">
    <source>
        <dbReference type="SAM" id="MobiDB-lite"/>
    </source>
</evidence>
<dbReference type="InterPro" id="IPR040770">
    <property type="entry name" value="Rtt106_PH"/>
</dbReference>
<comment type="subunit">
    <text evidence="10">Interacts with histones H3 and H4.</text>
</comment>
<evidence type="ECO:0000256" key="5">
    <source>
        <dbReference type="ARBA" id="ARBA00023015"/>
    </source>
</evidence>
<dbReference type="AlphaFoldDB" id="A0A1X7S8E3"/>
<dbReference type="EMBL" id="LT853703">
    <property type="protein sequence ID" value="SMQ55780.1"/>
    <property type="molecule type" value="Genomic_DNA"/>
</dbReference>
<evidence type="ECO:0000313" key="14">
    <source>
        <dbReference type="Proteomes" id="UP000215127"/>
    </source>
</evidence>
<keyword evidence="6" id="KW-0238">DNA-binding</keyword>
<dbReference type="InterPro" id="IPR050454">
    <property type="entry name" value="RTT106/SSRP1_HistChap/FACT"/>
</dbReference>
<reference evidence="13 14" key="1">
    <citation type="submission" date="2016-06" db="EMBL/GenBank/DDBJ databases">
        <authorList>
            <person name="Kjaerup R.B."/>
            <person name="Dalgaard T.S."/>
            <person name="Juul-Madsen H.R."/>
        </authorList>
    </citation>
    <scope>NUCLEOTIDE SEQUENCE [LARGE SCALE GENOMIC DNA]</scope>
</reference>
<dbReference type="STRING" id="1276538.A0A1X7S8E3"/>
<dbReference type="GO" id="GO:0042393">
    <property type="term" value="F:histone binding"/>
    <property type="evidence" value="ECO:0007669"/>
    <property type="project" value="TreeGrafter"/>
</dbReference>
<keyword evidence="7" id="KW-0804">Transcription</keyword>
<dbReference type="Gene3D" id="2.30.29.120">
    <property type="match status" value="1"/>
</dbReference>
<dbReference type="SUPFAM" id="SSF50729">
    <property type="entry name" value="PH domain-like"/>
    <property type="match status" value="1"/>
</dbReference>
<evidence type="ECO:0000256" key="6">
    <source>
        <dbReference type="ARBA" id="ARBA00023125"/>
    </source>
</evidence>
<evidence type="ECO:0000256" key="2">
    <source>
        <dbReference type="ARBA" id="ARBA00004286"/>
    </source>
</evidence>
<gene>
    <name evidence="13" type="ORF">ZT3D7_G10935</name>
</gene>
<evidence type="ECO:0000259" key="12">
    <source>
        <dbReference type="SMART" id="SM01287"/>
    </source>
</evidence>
<dbReference type="Proteomes" id="UP000215127">
    <property type="component" value="Chromosome 12"/>
</dbReference>
<sequence length="482" mass="53478">MASAWSQNVQNAFQSNTDLAARIIDVAQRHQGELPALFGDIAKHILSSTPAAPSASKKRKLDESSQAVQNGTSTGISNPVISFECKNVSFAVPARKKLKLQLVADNADANRKEVRVLNQQTNDVEYSISNTQIEQAFCLPVPEKQQRQWNFVIFPQNGATTAEGMPCEQMVFTLNETKPDDASSASRAVVEGDTYVSVTEPEMNQLLQPLGKRVVKPTEAEFSSSIPQSHRKGEKAYHVKSHRGTKEGYLFFLSNGIVFGFKKPLSFFPFSVIESISYTSVLQRTFNLVITSNEGDSAETQDTEFSMIDQADFGGIDEYVKRHGLNDASLAANRRAKAYNVNKTKAEVNGDAGGAENGVEGEESELAKAEQALQDAEDEEEEDYEASGGESEGEYSDEDDEDGEEYGDEPRRAELLMHFNRQSKRALLPCLGQDVSRRKFFMEDRAVPKSHPMFSTLLRHSDCAFMVPYTSRYEPDEDALDE</sequence>
<dbReference type="GO" id="GO:0005634">
    <property type="term" value="C:nucleus"/>
    <property type="evidence" value="ECO:0007669"/>
    <property type="project" value="UniProtKB-SubCell"/>
</dbReference>
<dbReference type="GO" id="GO:0005694">
    <property type="term" value="C:chromosome"/>
    <property type="evidence" value="ECO:0007669"/>
    <property type="project" value="UniProtKB-SubCell"/>
</dbReference>
<dbReference type="Pfam" id="PF08512">
    <property type="entry name" value="Rttp106-like_middle"/>
    <property type="match status" value="1"/>
</dbReference>
<evidence type="ECO:0000313" key="13">
    <source>
        <dbReference type="EMBL" id="SMQ55780.1"/>
    </source>
</evidence>
<evidence type="ECO:0000256" key="4">
    <source>
        <dbReference type="ARBA" id="ARBA00022454"/>
    </source>
</evidence>
<evidence type="ECO:0000256" key="9">
    <source>
        <dbReference type="ARBA" id="ARBA00037550"/>
    </source>
</evidence>
<dbReference type="Pfam" id="PF18469">
    <property type="entry name" value="PH_18"/>
    <property type="match status" value="1"/>
</dbReference>